<reference evidence="4 5" key="1">
    <citation type="journal article" date="2015" name="PLoS Pathog.">
        <title>Leptomonas seymouri: Adaptations to the Dixenous Life Cycle Analyzed by Genome Sequencing, Transcriptome Profiling and Co-infection with Leishmania donovani.</title>
        <authorList>
            <person name="Kraeva N."/>
            <person name="Butenko A."/>
            <person name="Hlavacova J."/>
            <person name="Kostygov A."/>
            <person name="Myskova J."/>
            <person name="Grybchuk D."/>
            <person name="Lestinova T."/>
            <person name="Votypka J."/>
            <person name="Volf P."/>
            <person name="Opperdoes F."/>
            <person name="Flegontov P."/>
            <person name="Lukes J."/>
            <person name="Yurchenko V."/>
        </authorList>
    </citation>
    <scope>NUCLEOTIDE SEQUENCE [LARGE SCALE GENOMIC DNA]</scope>
    <source>
        <strain evidence="4 5">ATCC 30220</strain>
    </source>
</reference>
<dbReference type="PANTHER" id="PTHR37562:SF5">
    <property type="entry name" value="C3H1-TYPE DOMAIN-CONTAINING PROTEIN"/>
    <property type="match status" value="1"/>
</dbReference>
<dbReference type="Proteomes" id="UP000038009">
    <property type="component" value="Unassembled WGS sequence"/>
</dbReference>
<dbReference type="OrthoDB" id="265008at2759"/>
<feature type="domain" description="C3H1-type" evidence="3">
    <location>
        <begin position="682"/>
        <end position="709"/>
    </location>
</feature>
<dbReference type="AlphaFoldDB" id="A0A0N0P4I7"/>
<feature type="region of interest" description="Disordered" evidence="2">
    <location>
        <begin position="265"/>
        <end position="284"/>
    </location>
</feature>
<feature type="compositionally biased region" description="Polar residues" evidence="2">
    <location>
        <begin position="569"/>
        <end position="600"/>
    </location>
</feature>
<feature type="compositionally biased region" description="Polar residues" evidence="2">
    <location>
        <begin position="112"/>
        <end position="126"/>
    </location>
</feature>
<feature type="compositionally biased region" description="Polar residues" evidence="2">
    <location>
        <begin position="344"/>
        <end position="358"/>
    </location>
</feature>
<comment type="caution">
    <text evidence="4">The sequence shown here is derived from an EMBL/GenBank/DDBJ whole genome shotgun (WGS) entry which is preliminary data.</text>
</comment>
<evidence type="ECO:0000256" key="2">
    <source>
        <dbReference type="SAM" id="MobiDB-lite"/>
    </source>
</evidence>
<evidence type="ECO:0000313" key="4">
    <source>
        <dbReference type="EMBL" id="KPI85346.1"/>
    </source>
</evidence>
<feature type="region of interest" description="Disordered" evidence="2">
    <location>
        <begin position="893"/>
        <end position="916"/>
    </location>
</feature>
<evidence type="ECO:0000256" key="1">
    <source>
        <dbReference type="PROSITE-ProRule" id="PRU00723"/>
    </source>
</evidence>
<feature type="region of interest" description="Disordered" evidence="2">
    <location>
        <begin position="507"/>
        <end position="600"/>
    </location>
</feature>
<dbReference type="PANTHER" id="PTHR37562">
    <property type="entry name" value="C3H1-TYPE DOMAIN-CONTAINING PROTEIN-RELATED"/>
    <property type="match status" value="1"/>
</dbReference>
<evidence type="ECO:0000313" key="5">
    <source>
        <dbReference type="Proteomes" id="UP000038009"/>
    </source>
</evidence>
<name>A0A0N0P4I7_LEPSE</name>
<dbReference type="PROSITE" id="PS50103">
    <property type="entry name" value="ZF_C3H1"/>
    <property type="match status" value="2"/>
</dbReference>
<feature type="zinc finger region" description="C3H1-type" evidence="1">
    <location>
        <begin position="682"/>
        <end position="709"/>
    </location>
</feature>
<sequence length="1080" mass="116053">MSINGLPNADAHIVNPLACDEEYTAASHDGLPKSRAPLLNSPVITDDHVDVEPVTVHLSSNLRQRLSIKAAARVGGVYGSDINNATAAHCGKDEDFCGDAALDSTSSSTTSPQFRRNNPYATSQTQSMQLDDAAGPLAANASPVASGVLRSPLQVSVVLHTSSARVSRTTSVVKAGDARVSRTTSVVKAGDNSLVYSPQLPLNVSSLPGSAPVSRTTSMEKTSQSIVFSTQPLRFAPSQADSTPLCRTTSLVKGGSSAIDFIPVVSQSSSHPPHPPPPSSVSPLLNFSLQSFQPKPLFSGSASAGDSYLNQVNKRHSGNAAQLMDVDGVGSVGGGVEGSTTSSPTFQYSQPFRSNASESGAVMPPYSRSELYGNEAADTESGVYDESARPQDRTTGPPCMPHPSFTQHYHHYSLPDRQRQHTPERPIGCYTQLTPPGQRETEGEAAATAPFYSHVTGYAGASLPFTFTGACEPTPGAYGQQDEEERFPQPKGRGFEASAACEFPLTAPQDRLSRDHYPPSPLSDDTNTHHLQPCKPPSPQPWGMSTGEAESVDEDDEGQLMNEDPTLNPLLSTQPPRPRSSSASTHEQETRSTGAFSAPLTTTAANIPGFTVGELTATLEAALKTANEGETLEELWCPAGSQFSLYDAGMREHYVIPSEKVALTRGAIKYVSLFERYGNQTRFRFQLCNRYLHNRCNCGLECQYIHSHFSSKSTQVHMNENSITTTGVRQMNAAELAGGRNTLGYPTMERGMVFAVFPPNQLNSSPQVILSEMILVTEGALQTYRALGSDAEVNGGLPTKHSLSPSPQQASSGGGNAEIPILRPRHCAHFQFKRMCNLGASCHFIHSLIPFVQGMVNQPPLPCPINWAALGERSAGFVLPRIFRDDACSEHHGKATSLRATKNQKSKGSKNKGNATPFMHSVPTATQPWAQPTAYRQAGAHVVPMGDPSTQTNTMFASHYPQRPSSELLTVTEGSTVMYGTEPAHAGYAAWGPSYPQSRGSYAAPMAATASFGVHYRLPNPAHEQQQQRQQPSFITDGMSGFHPSASFAPQAYPTFANHALPPPPHQQHQPWPPMQHHYF</sequence>
<feature type="zinc finger region" description="C3H1-type" evidence="1">
    <location>
        <begin position="821"/>
        <end position="849"/>
    </location>
</feature>
<protein>
    <recommendedName>
        <fullName evidence="3">C3H1-type domain-containing protein</fullName>
    </recommendedName>
</protein>
<organism evidence="4 5">
    <name type="scientific">Leptomonas seymouri</name>
    <dbReference type="NCBI Taxonomy" id="5684"/>
    <lineage>
        <taxon>Eukaryota</taxon>
        <taxon>Discoba</taxon>
        <taxon>Euglenozoa</taxon>
        <taxon>Kinetoplastea</taxon>
        <taxon>Metakinetoplastina</taxon>
        <taxon>Trypanosomatida</taxon>
        <taxon>Trypanosomatidae</taxon>
        <taxon>Leishmaniinae</taxon>
        <taxon>Leptomonas</taxon>
    </lineage>
</organism>
<feature type="compositionally biased region" description="Low complexity" evidence="2">
    <location>
        <begin position="802"/>
        <end position="811"/>
    </location>
</feature>
<feature type="region of interest" description="Disordered" evidence="2">
    <location>
        <begin position="795"/>
        <end position="815"/>
    </location>
</feature>
<dbReference type="EMBL" id="LJSK01000193">
    <property type="protein sequence ID" value="KPI85346.1"/>
    <property type="molecule type" value="Genomic_DNA"/>
</dbReference>
<dbReference type="SMART" id="SM00356">
    <property type="entry name" value="ZnF_C3H1"/>
    <property type="match status" value="2"/>
</dbReference>
<proteinExistence type="predicted"/>
<keyword evidence="1" id="KW-0863">Zinc-finger</keyword>
<feature type="compositionally biased region" description="Basic and acidic residues" evidence="2">
    <location>
        <begin position="413"/>
        <end position="424"/>
    </location>
</feature>
<evidence type="ECO:0000259" key="3">
    <source>
        <dbReference type="PROSITE" id="PS50103"/>
    </source>
</evidence>
<feature type="region of interest" description="Disordered" evidence="2">
    <location>
        <begin position="332"/>
        <end position="445"/>
    </location>
</feature>
<feature type="region of interest" description="Disordered" evidence="2">
    <location>
        <begin position="1055"/>
        <end position="1080"/>
    </location>
</feature>
<dbReference type="OMA" id="MERGMVF"/>
<keyword evidence="1" id="KW-0479">Metal-binding</keyword>
<feature type="domain" description="C3H1-type" evidence="3">
    <location>
        <begin position="821"/>
        <end position="849"/>
    </location>
</feature>
<keyword evidence="1" id="KW-0862">Zinc</keyword>
<accession>A0A0N0P4I7</accession>
<keyword evidence="5" id="KW-1185">Reference proteome</keyword>
<feature type="region of interest" description="Disordered" evidence="2">
    <location>
        <begin position="103"/>
        <end position="126"/>
    </location>
</feature>
<gene>
    <name evidence="4" type="ORF">ABL78_5601</name>
</gene>
<dbReference type="VEuPathDB" id="TriTrypDB:Lsey_0193_0090"/>
<dbReference type="GO" id="GO:0008270">
    <property type="term" value="F:zinc ion binding"/>
    <property type="evidence" value="ECO:0007669"/>
    <property type="project" value="UniProtKB-KW"/>
</dbReference>
<feature type="compositionally biased region" description="Pro residues" evidence="2">
    <location>
        <begin position="1061"/>
        <end position="1074"/>
    </location>
</feature>
<dbReference type="InterPro" id="IPR000571">
    <property type="entry name" value="Znf_CCCH"/>
</dbReference>